<dbReference type="GO" id="GO:0036159">
    <property type="term" value="P:inner dynein arm assembly"/>
    <property type="evidence" value="ECO:0007669"/>
    <property type="project" value="TreeGrafter"/>
</dbReference>
<dbReference type="PANTHER" id="PTHR16216">
    <property type="entry name" value="DYNEIN ASSEMBLY FACTOR 5, AXONEMAL"/>
    <property type="match status" value="1"/>
</dbReference>
<dbReference type="Proteomes" id="UP000681720">
    <property type="component" value="Unassembled WGS sequence"/>
</dbReference>
<evidence type="ECO:0000313" key="5">
    <source>
        <dbReference type="Proteomes" id="UP000681967"/>
    </source>
</evidence>
<gene>
    <name evidence="2" type="ORF">BYL167_LOCUS48289</name>
    <name evidence="4" type="ORF">GIL414_LOCUS49663</name>
    <name evidence="3" type="ORF">SMN809_LOCUS48991</name>
</gene>
<feature type="non-terminal residue" evidence="2">
    <location>
        <position position="1"/>
    </location>
</feature>
<reference evidence="2" key="1">
    <citation type="submission" date="2021-02" db="EMBL/GenBank/DDBJ databases">
        <authorList>
            <person name="Nowell W R."/>
        </authorList>
    </citation>
    <scope>NUCLEOTIDE SEQUENCE</scope>
</reference>
<organism evidence="2 5">
    <name type="scientific">Rotaria magnacalcarata</name>
    <dbReference type="NCBI Taxonomy" id="392030"/>
    <lineage>
        <taxon>Eukaryota</taxon>
        <taxon>Metazoa</taxon>
        <taxon>Spiralia</taxon>
        <taxon>Gnathifera</taxon>
        <taxon>Rotifera</taxon>
        <taxon>Eurotatoria</taxon>
        <taxon>Bdelloidea</taxon>
        <taxon>Philodinida</taxon>
        <taxon>Philodinidae</taxon>
        <taxon>Rotaria</taxon>
    </lineage>
</organism>
<dbReference type="Pfam" id="PF25757">
    <property type="entry name" value="TPR_DNAAF5"/>
    <property type="match status" value="1"/>
</dbReference>
<name>A0A8S3BAA5_9BILA</name>
<proteinExistence type="predicted"/>
<dbReference type="EMBL" id="CAJOBH010140837">
    <property type="protein sequence ID" value="CAF4804458.1"/>
    <property type="molecule type" value="Genomic_DNA"/>
</dbReference>
<dbReference type="Proteomes" id="UP000676336">
    <property type="component" value="Unassembled WGS sequence"/>
</dbReference>
<evidence type="ECO:0000313" key="2">
    <source>
        <dbReference type="EMBL" id="CAF4804458.1"/>
    </source>
</evidence>
<feature type="domain" description="Dynein axonemal assembly factor 5 TPR repeats" evidence="1">
    <location>
        <begin position="2"/>
        <end position="62"/>
    </location>
</feature>
<dbReference type="Proteomes" id="UP000681967">
    <property type="component" value="Unassembled WGS sequence"/>
</dbReference>
<dbReference type="GO" id="GO:0036158">
    <property type="term" value="P:outer dynein arm assembly"/>
    <property type="evidence" value="ECO:0007669"/>
    <property type="project" value="TreeGrafter"/>
</dbReference>
<dbReference type="InterPro" id="IPR057978">
    <property type="entry name" value="TPR_DAAF5"/>
</dbReference>
<protein>
    <recommendedName>
        <fullName evidence="1">Dynein axonemal assembly factor 5 TPR repeats domain-containing protein</fullName>
    </recommendedName>
</protein>
<dbReference type="GO" id="GO:0003341">
    <property type="term" value="P:cilium movement"/>
    <property type="evidence" value="ECO:0007669"/>
    <property type="project" value="TreeGrafter"/>
</dbReference>
<comment type="caution">
    <text evidence="2">The sequence shown here is derived from an EMBL/GenBank/DDBJ whole genome shotgun (WGS) entry which is preliminary data.</text>
</comment>
<dbReference type="GO" id="GO:0045505">
    <property type="term" value="F:dynein intermediate chain binding"/>
    <property type="evidence" value="ECO:0007669"/>
    <property type="project" value="TreeGrafter"/>
</dbReference>
<dbReference type="EMBL" id="CAJOBI010158761">
    <property type="protein sequence ID" value="CAF4842261.1"/>
    <property type="molecule type" value="Genomic_DNA"/>
</dbReference>
<sequence length="63" mass="7364">NVIRYGNNKSVEESVSPLAQRFFDHTSTVRLAVINVVGIWMLELRDRYSYFHMMLPLLLTGYT</sequence>
<dbReference type="InterPro" id="IPR052623">
    <property type="entry name" value="DAAF5"/>
</dbReference>
<evidence type="ECO:0000259" key="1">
    <source>
        <dbReference type="Pfam" id="PF25757"/>
    </source>
</evidence>
<dbReference type="AlphaFoldDB" id="A0A8S3BAA5"/>
<dbReference type="PANTHER" id="PTHR16216:SF2">
    <property type="entry name" value="DYNEIN AXONEMAL ASSEMBLY FACTOR 5"/>
    <property type="match status" value="1"/>
</dbReference>
<dbReference type="EMBL" id="CAJOBJ010163754">
    <property type="protein sequence ID" value="CAF4856444.1"/>
    <property type="molecule type" value="Genomic_DNA"/>
</dbReference>
<evidence type="ECO:0000313" key="4">
    <source>
        <dbReference type="EMBL" id="CAF4856444.1"/>
    </source>
</evidence>
<feature type="non-terminal residue" evidence="2">
    <location>
        <position position="63"/>
    </location>
</feature>
<accession>A0A8S3BAA5</accession>
<evidence type="ECO:0000313" key="3">
    <source>
        <dbReference type="EMBL" id="CAF4842261.1"/>
    </source>
</evidence>
<dbReference type="GO" id="GO:0005737">
    <property type="term" value="C:cytoplasm"/>
    <property type="evidence" value="ECO:0007669"/>
    <property type="project" value="TreeGrafter"/>
</dbReference>